<evidence type="ECO:0000259" key="2">
    <source>
        <dbReference type="Pfam" id="PF01370"/>
    </source>
</evidence>
<proteinExistence type="inferred from homology"/>
<comment type="similarity">
    <text evidence="1">Belongs to the NAD(P)-dependent epimerase/dehydratase family. SDR39U1 subfamily.</text>
</comment>
<dbReference type="AlphaFoldDB" id="A0A009HQP5"/>
<dbReference type="SUPFAM" id="SSF51735">
    <property type="entry name" value="NAD(P)-binding Rossmann-fold domains"/>
    <property type="match status" value="1"/>
</dbReference>
<dbReference type="InterPro" id="IPR001509">
    <property type="entry name" value="Epimerase_deHydtase"/>
</dbReference>
<feature type="domain" description="NAD-dependent epimerase/dehydratase" evidence="2">
    <location>
        <begin position="5"/>
        <end position="220"/>
    </location>
</feature>
<dbReference type="PANTHER" id="PTHR11092:SF0">
    <property type="entry name" value="EPIMERASE FAMILY PROTEIN SDR39U1"/>
    <property type="match status" value="1"/>
</dbReference>
<evidence type="ECO:0000256" key="1">
    <source>
        <dbReference type="ARBA" id="ARBA00009353"/>
    </source>
</evidence>
<feature type="domain" description="DUF1731" evidence="3">
    <location>
        <begin position="251"/>
        <end position="297"/>
    </location>
</feature>
<comment type="caution">
    <text evidence="4">The sequence shown here is derived from an EMBL/GenBank/DDBJ whole genome shotgun (WGS) entry which is preliminary data.</text>
</comment>
<evidence type="ECO:0000313" key="5">
    <source>
        <dbReference type="Proteomes" id="UP000020595"/>
    </source>
</evidence>
<dbReference type="InterPro" id="IPR010099">
    <property type="entry name" value="SDR39U1"/>
</dbReference>
<dbReference type="Gene3D" id="3.40.50.720">
    <property type="entry name" value="NAD(P)-binding Rossmann-like Domain"/>
    <property type="match status" value="1"/>
</dbReference>
<dbReference type="InterPro" id="IPR013549">
    <property type="entry name" value="DUF1731"/>
</dbReference>
<organism evidence="4 5">
    <name type="scientific">Acinetobacter baumannii (strain 1295743)</name>
    <dbReference type="NCBI Taxonomy" id="1310613"/>
    <lineage>
        <taxon>Bacteria</taxon>
        <taxon>Pseudomonadati</taxon>
        <taxon>Pseudomonadota</taxon>
        <taxon>Gammaproteobacteria</taxon>
        <taxon>Moraxellales</taxon>
        <taxon>Moraxellaceae</taxon>
        <taxon>Acinetobacter</taxon>
        <taxon>Acinetobacter calcoaceticus/baumannii complex</taxon>
    </lineage>
</organism>
<reference evidence="4 5" key="1">
    <citation type="submission" date="2014-02" db="EMBL/GenBank/DDBJ databases">
        <title>Comparative genomics and transcriptomics to identify genetic mechanisms underlying the emergence of carbapenem resistant Acinetobacter baumannii (CRAb).</title>
        <authorList>
            <person name="Harris A.D."/>
            <person name="Johnson K.J."/>
            <person name="George J."/>
            <person name="Shefchek K."/>
            <person name="Daugherty S.C."/>
            <person name="Parankush S."/>
            <person name="Sadzewicz L."/>
            <person name="Tallon L."/>
            <person name="Sengamalay N."/>
            <person name="Hazen T.H."/>
            <person name="Rasko D.A."/>
        </authorList>
    </citation>
    <scope>NUCLEOTIDE SEQUENCE [LARGE SCALE GENOMIC DNA]</scope>
    <source>
        <strain evidence="4 5">1295743</strain>
    </source>
</reference>
<sequence>MNKNVLITGASGFIGTHLIRFLLQKNYNVIAVTRQAGRESDHPALQWVQKFEDISTRQIDYVVNLAGANIGEKRWTESRKKQLIESRVNTTQKLYAWLKQSQIFPEVIVSGSAIGYYGIDNQEKWTEVCTEQSSPQPIFMSQLCQEWERAALADTQQNTKIIRLGVVFGQGGGILPKMLLPIRLNLVGQIGHGRQPVVWVHIEDVLNAIEFIFKHPQSAQIHNVVAPENVTQKVFVEQAAKVLNKKPMLSAPSTVFRCLLGEQSQLILNGQYVKPAALQAEGFEFAYPQLKMALENILASG</sequence>
<dbReference type="PANTHER" id="PTHR11092">
    <property type="entry name" value="SUGAR NUCLEOTIDE EPIMERASE RELATED"/>
    <property type="match status" value="1"/>
</dbReference>
<gene>
    <name evidence="4" type="ORF">J512_2341</name>
</gene>
<dbReference type="Pfam" id="PF08338">
    <property type="entry name" value="DUF1731"/>
    <property type="match status" value="1"/>
</dbReference>
<name>A0A009HQP5_ACIB9</name>
<accession>A0A009HQP5</accession>
<dbReference type="NCBIfam" id="TIGR01777">
    <property type="entry name" value="yfcH"/>
    <property type="match status" value="1"/>
</dbReference>
<evidence type="ECO:0000313" key="4">
    <source>
        <dbReference type="EMBL" id="EXB05345.1"/>
    </source>
</evidence>
<dbReference type="Proteomes" id="UP000020595">
    <property type="component" value="Unassembled WGS sequence"/>
</dbReference>
<evidence type="ECO:0000259" key="3">
    <source>
        <dbReference type="Pfam" id="PF08338"/>
    </source>
</evidence>
<protein>
    <submittedName>
        <fullName evidence="4">Short chain dehydrogenase family protein</fullName>
    </submittedName>
</protein>
<dbReference type="RefSeq" id="WP_032051246.1">
    <property type="nucleotide sequence ID" value="NZ_JEWH01000028.1"/>
</dbReference>
<dbReference type="PATRIC" id="fig|1310613.3.peg.2251"/>
<dbReference type="EMBL" id="JEWH01000028">
    <property type="protein sequence ID" value="EXB05345.1"/>
    <property type="molecule type" value="Genomic_DNA"/>
</dbReference>
<dbReference type="Pfam" id="PF01370">
    <property type="entry name" value="Epimerase"/>
    <property type="match status" value="1"/>
</dbReference>
<dbReference type="InterPro" id="IPR036291">
    <property type="entry name" value="NAD(P)-bd_dom_sf"/>
</dbReference>